<dbReference type="SMART" id="SM00164">
    <property type="entry name" value="TBC"/>
    <property type="match status" value="1"/>
</dbReference>
<feature type="compositionally biased region" description="Polar residues" evidence="1">
    <location>
        <begin position="345"/>
        <end position="355"/>
    </location>
</feature>
<dbReference type="PANTHER" id="PTHR47219:SF9">
    <property type="entry name" value="GTPASE ACTIVATING PROTEIN AND CENTROSOME-ASSOCIATED, ISOFORM B"/>
    <property type="match status" value="1"/>
</dbReference>
<dbReference type="GO" id="GO:0031267">
    <property type="term" value="F:small GTPase binding"/>
    <property type="evidence" value="ECO:0007669"/>
    <property type="project" value="TreeGrafter"/>
</dbReference>
<organism evidence="3 4">
    <name type="scientific">Rickenella mellea</name>
    <dbReference type="NCBI Taxonomy" id="50990"/>
    <lineage>
        <taxon>Eukaryota</taxon>
        <taxon>Fungi</taxon>
        <taxon>Dikarya</taxon>
        <taxon>Basidiomycota</taxon>
        <taxon>Agaricomycotina</taxon>
        <taxon>Agaricomycetes</taxon>
        <taxon>Hymenochaetales</taxon>
        <taxon>Rickenellaceae</taxon>
        <taxon>Rickenella</taxon>
    </lineage>
</organism>
<dbReference type="InterPro" id="IPR000195">
    <property type="entry name" value="Rab-GAP-TBC_dom"/>
</dbReference>
<name>A0A4Y7Q0S2_9AGAM</name>
<accession>A0A4Y7Q0S2</accession>
<evidence type="ECO:0000313" key="3">
    <source>
        <dbReference type="EMBL" id="TDL21253.1"/>
    </source>
</evidence>
<feature type="compositionally biased region" description="Basic and acidic residues" evidence="1">
    <location>
        <begin position="1"/>
        <end position="16"/>
    </location>
</feature>
<proteinExistence type="predicted"/>
<dbReference type="Proteomes" id="UP000294933">
    <property type="component" value="Unassembled WGS sequence"/>
</dbReference>
<reference evidence="3 4" key="1">
    <citation type="submission" date="2018-06" db="EMBL/GenBank/DDBJ databases">
        <title>A transcriptomic atlas of mushroom development highlights an independent origin of complex multicellularity.</title>
        <authorList>
            <consortium name="DOE Joint Genome Institute"/>
            <person name="Krizsan K."/>
            <person name="Almasi E."/>
            <person name="Merenyi Z."/>
            <person name="Sahu N."/>
            <person name="Viragh M."/>
            <person name="Koszo T."/>
            <person name="Mondo S."/>
            <person name="Kiss B."/>
            <person name="Balint B."/>
            <person name="Kues U."/>
            <person name="Barry K."/>
            <person name="Hegedus J.C."/>
            <person name="Henrissat B."/>
            <person name="Johnson J."/>
            <person name="Lipzen A."/>
            <person name="Ohm R."/>
            <person name="Nagy I."/>
            <person name="Pangilinan J."/>
            <person name="Yan J."/>
            <person name="Xiong Y."/>
            <person name="Grigoriev I.V."/>
            <person name="Hibbett D.S."/>
            <person name="Nagy L.G."/>
        </authorList>
    </citation>
    <scope>NUCLEOTIDE SEQUENCE [LARGE SCALE GENOMIC DNA]</scope>
    <source>
        <strain evidence="3 4">SZMC22713</strain>
    </source>
</reference>
<dbReference type="OrthoDB" id="159449at2759"/>
<dbReference type="Pfam" id="PF00566">
    <property type="entry name" value="RabGAP-TBC"/>
    <property type="match status" value="1"/>
</dbReference>
<evidence type="ECO:0000313" key="4">
    <source>
        <dbReference type="Proteomes" id="UP000294933"/>
    </source>
</evidence>
<keyword evidence="4" id="KW-1185">Reference proteome</keyword>
<dbReference type="STRING" id="50990.A0A4Y7Q0S2"/>
<dbReference type="VEuPathDB" id="FungiDB:BD410DRAFT_724651"/>
<dbReference type="InterPro" id="IPR035969">
    <property type="entry name" value="Rab-GAP_TBC_sf"/>
</dbReference>
<dbReference type="Gene3D" id="1.10.8.270">
    <property type="entry name" value="putative rabgap domain of human tbc1 domain family member 14 like domains"/>
    <property type="match status" value="1"/>
</dbReference>
<dbReference type="SUPFAM" id="SSF47923">
    <property type="entry name" value="Ypt/Rab-GAP domain of gyp1p"/>
    <property type="match status" value="2"/>
</dbReference>
<sequence length="365" mass="40769">MSDDSGRPSTHLDVRPDSPAASSFVSHATSRANSQFASADPANPNTKGNGRTSLEAHRARELRWISAMSSTPEAQARKSKKIRKLVIEGVPASVRYLVWAHLADAKGRRIPGVYTQLGKRARIAIAEEIERDARDCFPDHPHLREEKGALVTMLQAYMTMVPDVEYQTSLVIIAGHLLLQSPEEDAFWTFLAIMDTHLRSYFSPRTVQMEVDASIFSKAVEAVDASLAKRLFVDLDLSAVKICRPWFSSLFSNILPSDFVNRIWDVFLYDGPPFLFRVGLAILSCCRTRLLDASSNPALIYALLAFPPTSLLPEDPEALITLALSMKFKDDDVRRQRVKLEAQLKRQTQQTNPRSAFSAISLPRS</sequence>
<protein>
    <submittedName>
        <fullName evidence="3">RabGAP/TBC</fullName>
    </submittedName>
</protein>
<dbReference type="Gene3D" id="1.10.472.80">
    <property type="entry name" value="Ypt/Rab-GAP domain of gyp1p, domain 3"/>
    <property type="match status" value="1"/>
</dbReference>
<gene>
    <name evidence="3" type="ORF">BD410DRAFT_724651</name>
</gene>
<dbReference type="EMBL" id="ML170182">
    <property type="protein sequence ID" value="TDL21253.1"/>
    <property type="molecule type" value="Genomic_DNA"/>
</dbReference>
<feature type="region of interest" description="Disordered" evidence="1">
    <location>
        <begin position="1"/>
        <end position="54"/>
    </location>
</feature>
<dbReference type="PANTHER" id="PTHR47219">
    <property type="entry name" value="RAB GTPASE-ACTIVATING PROTEIN 1-LIKE"/>
    <property type="match status" value="1"/>
</dbReference>
<feature type="domain" description="Rab-GAP TBC" evidence="2">
    <location>
        <begin position="89"/>
        <end position="271"/>
    </location>
</feature>
<dbReference type="PROSITE" id="PS50086">
    <property type="entry name" value="TBC_RABGAP"/>
    <property type="match status" value="1"/>
</dbReference>
<dbReference type="AlphaFoldDB" id="A0A4Y7Q0S2"/>
<feature type="region of interest" description="Disordered" evidence="1">
    <location>
        <begin position="344"/>
        <end position="365"/>
    </location>
</feature>
<feature type="compositionally biased region" description="Polar residues" evidence="1">
    <location>
        <begin position="20"/>
        <end position="52"/>
    </location>
</feature>
<dbReference type="GO" id="GO:0005096">
    <property type="term" value="F:GTPase activator activity"/>
    <property type="evidence" value="ECO:0007669"/>
    <property type="project" value="TreeGrafter"/>
</dbReference>
<evidence type="ECO:0000259" key="2">
    <source>
        <dbReference type="PROSITE" id="PS50086"/>
    </source>
</evidence>
<evidence type="ECO:0000256" key="1">
    <source>
        <dbReference type="SAM" id="MobiDB-lite"/>
    </source>
</evidence>
<dbReference type="InterPro" id="IPR050302">
    <property type="entry name" value="Rab_GAP_TBC_domain"/>
</dbReference>